<dbReference type="EMBL" id="MVHE01000094">
    <property type="protein sequence ID" value="ORA10302.1"/>
    <property type="molecule type" value="Genomic_DNA"/>
</dbReference>
<evidence type="ECO:0000313" key="2">
    <source>
        <dbReference type="EMBL" id="ORA10302.1"/>
    </source>
</evidence>
<gene>
    <name evidence="2" type="ORF">BST12_26860</name>
</gene>
<organism evidence="2 3">
    <name type="scientific">Mycobacterium angelicum</name>
    <dbReference type="NCBI Taxonomy" id="470074"/>
    <lineage>
        <taxon>Bacteria</taxon>
        <taxon>Bacillati</taxon>
        <taxon>Actinomycetota</taxon>
        <taxon>Actinomycetes</taxon>
        <taxon>Mycobacteriales</taxon>
        <taxon>Mycobacteriaceae</taxon>
        <taxon>Mycobacterium</taxon>
    </lineage>
</organism>
<dbReference type="AlphaFoldDB" id="A0A1W9ZA67"/>
<sequence length="122" mass="11751">MLAGLVAPEVRIGSYLWAWAAPEASAVSAAQAGQALWVARAAGTAVQVRPVVLGGSEGSAERTTRCCSVTAVTAVSADTAAQGDSAGPAAAVRDSGSTEGPAVTAALAVPPGLAAPVVPRGS</sequence>
<feature type="region of interest" description="Disordered" evidence="1">
    <location>
        <begin position="78"/>
        <end position="102"/>
    </location>
</feature>
<feature type="compositionally biased region" description="Low complexity" evidence="1">
    <location>
        <begin position="78"/>
        <end position="91"/>
    </location>
</feature>
<dbReference type="Proteomes" id="UP000192284">
    <property type="component" value="Unassembled WGS sequence"/>
</dbReference>
<evidence type="ECO:0000256" key="1">
    <source>
        <dbReference type="SAM" id="MobiDB-lite"/>
    </source>
</evidence>
<name>A0A1W9ZA67_MYCAN</name>
<comment type="caution">
    <text evidence="2">The sequence shown here is derived from an EMBL/GenBank/DDBJ whole genome shotgun (WGS) entry which is preliminary data.</text>
</comment>
<evidence type="ECO:0000313" key="3">
    <source>
        <dbReference type="Proteomes" id="UP000192284"/>
    </source>
</evidence>
<keyword evidence="3" id="KW-1185">Reference proteome</keyword>
<protein>
    <submittedName>
        <fullName evidence="2">Uncharacterized protein</fullName>
    </submittedName>
</protein>
<accession>A0A1W9ZA67</accession>
<reference evidence="2 3" key="1">
    <citation type="submission" date="2017-02" db="EMBL/GenBank/DDBJ databases">
        <title>The new phylogeny of genus Mycobacterium.</title>
        <authorList>
            <person name="Tortoli E."/>
            <person name="Trovato A."/>
            <person name="Cirillo D.M."/>
        </authorList>
    </citation>
    <scope>NUCLEOTIDE SEQUENCE [LARGE SCALE GENOMIC DNA]</scope>
    <source>
        <strain evidence="2 3">DSM 45057</strain>
    </source>
</reference>
<proteinExistence type="predicted"/>